<comment type="caution">
    <text evidence="2">The sequence shown here is derived from an EMBL/GenBank/DDBJ whole genome shotgun (WGS) entry which is preliminary data.</text>
</comment>
<dbReference type="Proteomes" id="UP001216579">
    <property type="component" value="Unassembled WGS sequence"/>
</dbReference>
<keyword evidence="1" id="KW-1133">Transmembrane helix</keyword>
<feature type="transmembrane region" description="Helical" evidence="1">
    <location>
        <begin position="124"/>
        <end position="140"/>
    </location>
</feature>
<dbReference type="RefSeq" id="WP_276096356.1">
    <property type="nucleotide sequence ID" value="NZ_JARJBC010000026.1"/>
</dbReference>
<dbReference type="EMBL" id="JARJBC010000026">
    <property type="protein sequence ID" value="MDF3293438.1"/>
    <property type="molecule type" value="Genomic_DNA"/>
</dbReference>
<gene>
    <name evidence="2" type="ORF">P3G67_30350</name>
</gene>
<keyword evidence="1" id="KW-0812">Transmembrane</keyword>
<evidence type="ECO:0000256" key="1">
    <source>
        <dbReference type="SAM" id="Phobius"/>
    </source>
</evidence>
<keyword evidence="1" id="KW-0472">Membrane</keyword>
<evidence type="ECO:0000313" key="3">
    <source>
        <dbReference type="Proteomes" id="UP001216579"/>
    </source>
</evidence>
<organism evidence="2 3">
    <name type="scientific">Streptomyces silvisoli</name>
    <dbReference type="NCBI Taxonomy" id="3034235"/>
    <lineage>
        <taxon>Bacteria</taxon>
        <taxon>Bacillati</taxon>
        <taxon>Actinomycetota</taxon>
        <taxon>Actinomycetes</taxon>
        <taxon>Kitasatosporales</taxon>
        <taxon>Streptomycetaceae</taxon>
        <taxon>Streptomyces</taxon>
    </lineage>
</organism>
<evidence type="ECO:0000313" key="2">
    <source>
        <dbReference type="EMBL" id="MDF3293438.1"/>
    </source>
</evidence>
<sequence length="149" mass="16621">MHTLWLTGGDWLAVLRIGLGLWWLESWRHKDKRAWFERGSGIAWAADIAGKHRWALVRNGFSAVVAPRPKAIAHVVVYAELALGLGLTLGLLTPIALVGGLLLNLVYFMLMIHDWAEQGQNSMMALISLVGLFAMCWQHWSLDAAFGLF</sequence>
<accession>A0ABT5ZWN5</accession>
<feature type="transmembrane region" description="Helical" evidence="1">
    <location>
        <begin position="95"/>
        <end position="112"/>
    </location>
</feature>
<proteinExistence type="predicted"/>
<protein>
    <submittedName>
        <fullName evidence="2">DoxX family protein</fullName>
    </submittedName>
</protein>
<keyword evidence="3" id="KW-1185">Reference proteome</keyword>
<name>A0ABT5ZWN5_9ACTN</name>
<reference evidence="2 3" key="1">
    <citation type="submission" date="2023-03" db="EMBL/GenBank/DDBJ databases">
        <title>Draft genome sequence of Streptomyces sp. RB6PN23 isolated from peat swamp forest in Thailand.</title>
        <authorList>
            <person name="Klaysubun C."/>
            <person name="Duangmal K."/>
        </authorList>
    </citation>
    <scope>NUCLEOTIDE SEQUENCE [LARGE SCALE GENOMIC DNA]</scope>
    <source>
        <strain evidence="2 3">RB6PN23</strain>
    </source>
</reference>